<keyword evidence="1" id="KW-0472">Membrane</keyword>
<dbReference type="AlphaFoldDB" id="A0A7G9YZE2"/>
<protein>
    <submittedName>
        <fullName evidence="2">Uncharacterized protein</fullName>
    </submittedName>
</protein>
<accession>A0A7G9YZE2</accession>
<proteinExistence type="predicted"/>
<evidence type="ECO:0000256" key="1">
    <source>
        <dbReference type="SAM" id="Phobius"/>
    </source>
</evidence>
<organism evidence="2">
    <name type="scientific">Candidatus Methanophagaceae archaeon ANME-1 ERB6</name>
    <dbReference type="NCBI Taxonomy" id="2759912"/>
    <lineage>
        <taxon>Archaea</taxon>
        <taxon>Methanobacteriati</taxon>
        <taxon>Methanobacteriota</taxon>
        <taxon>Stenosarchaea group</taxon>
        <taxon>Methanomicrobia</taxon>
        <taxon>Candidatus Methanophagales</taxon>
        <taxon>Candidatus Methanophagaceae</taxon>
    </lineage>
</organism>
<sequence length="136" mass="15149">MRLVNIGMSNTFTAAMMKIRYINHLTSAPKNPTVVKPDFLIVSPIAVLSTASSTPILSSTLDTTLPRIRPANNPTIRMIAATIILGKYPTVAPMAPAKLACIISIIFFFSPPSFFYCRFYVIAPYHRRPWHTSYNS</sequence>
<gene>
    <name evidence="2" type="ORF">OJFPBHNK_00001</name>
</gene>
<keyword evidence="1" id="KW-0812">Transmembrane</keyword>
<name>A0A7G9YZE2_9EURY</name>
<dbReference type="EMBL" id="MT631540">
    <property type="protein sequence ID" value="QNO53376.1"/>
    <property type="molecule type" value="Genomic_DNA"/>
</dbReference>
<evidence type="ECO:0000313" key="2">
    <source>
        <dbReference type="EMBL" id="QNO53376.1"/>
    </source>
</evidence>
<feature type="transmembrane region" description="Helical" evidence="1">
    <location>
        <begin position="97"/>
        <end position="121"/>
    </location>
</feature>
<reference evidence="2" key="1">
    <citation type="submission" date="2020-06" db="EMBL/GenBank/DDBJ databases">
        <title>Unique genomic features of the anaerobic methanotrophic archaea.</title>
        <authorList>
            <person name="Chadwick G.L."/>
            <person name="Skennerton C.T."/>
            <person name="Laso-Perez R."/>
            <person name="Leu A.O."/>
            <person name="Speth D.R."/>
            <person name="Yu H."/>
            <person name="Morgan-Lang C."/>
            <person name="Hatzenpichler R."/>
            <person name="Goudeau D."/>
            <person name="Malmstrom R."/>
            <person name="Brazelton W.J."/>
            <person name="Woyke T."/>
            <person name="Hallam S.J."/>
            <person name="Tyson G.W."/>
            <person name="Wegener G."/>
            <person name="Boetius A."/>
            <person name="Orphan V."/>
        </authorList>
    </citation>
    <scope>NUCLEOTIDE SEQUENCE</scope>
</reference>
<keyword evidence="1" id="KW-1133">Transmembrane helix</keyword>